<feature type="region of interest" description="Disordered" evidence="5">
    <location>
        <begin position="370"/>
        <end position="398"/>
    </location>
</feature>
<feature type="compositionally biased region" description="Pro residues" evidence="5">
    <location>
        <begin position="564"/>
        <end position="582"/>
    </location>
</feature>
<dbReference type="InterPro" id="IPR041966">
    <property type="entry name" value="LOTUS-like"/>
</dbReference>
<protein>
    <recommendedName>
        <fullName evidence="10">Tudor domain-containing protein 7</fullName>
    </recommendedName>
</protein>
<dbReference type="CDD" id="cd09972">
    <property type="entry name" value="LOTUS_TDRD_OSKAR"/>
    <property type="match status" value="1"/>
</dbReference>
<dbReference type="GO" id="GO:0005737">
    <property type="term" value="C:cytoplasm"/>
    <property type="evidence" value="ECO:0007669"/>
    <property type="project" value="UniProtKB-SubCell"/>
</dbReference>
<dbReference type="CDD" id="cd20379">
    <property type="entry name" value="Tudor_dTUD-like"/>
    <property type="match status" value="1"/>
</dbReference>
<evidence type="ECO:0000256" key="1">
    <source>
        <dbReference type="ARBA" id="ARBA00004496"/>
    </source>
</evidence>
<dbReference type="PROSITE" id="PS51644">
    <property type="entry name" value="HTH_OST"/>
    <property type="match status" value="2"/>
</dbReference>
<feature type="region of interest" description="Disordered" evidence="5">
    <location>
        <begin position="42"/>
        <end position="63"/>
    </location>
</feature>
<dbReference type="InterPro" id="IPR002999">
    <property type="entry name" value="Tudor"/>
</dbReference>
<feature type="region of interest" description="Disordered" evidence="5">
    <location>
        <begin position="1209"/>
        <end position="1243"/>
    </location>
</feature>
<feature type="compositionally biased region" description="Polar residues" evidence="5">
    <location>
        <begin position="224"/>
        <end position="242"/>
    </location>
</feature>
<dbReference type="SUPFAM" id="SSF54768">
    <property type="entry name" value="dsRNA-binding domain-like"/>
    <property type="match status" value="1"/>
</dbReference>
<dbReference type="VEuPathDB" id="VectorBase:AMEC006045"/>
<evidence type="ECO:0000256" key="3">
    <source>
        <dbReference type="ARBA" id="ARBA00022737"/>
    </source>
</evidence>
<proteinExistence type="predicted"/>
<keyword evidence="4" id="KW-0221">Differentiation</keyword>
<keyword evidence="4" id="KW-0744">Spermatogenesis</keyword>
<feature type="domain" description="HTH OST-type" evidence="7">
    <location>
        <begin position="703"/>
        <end position="771"/>
    </location>
</feature>
<dbReference type="STRING" id="34690.A0A182TPJ3"/>
<feature type="region of interest" description="Disordered" evidence="5">
    <location>
        <begin position="201"/>
        <end position="311"/>
    </location>
</feature>
<keyword evidence="9" id="KW-1185">Reference proteome</keyword>
<evidence type="ECO:0000256" key="5">
    <source>
        <dbReference type="SAM" id="MobiDB-lite"/>
    </source>
</evidence>
<feature type="compositionally biased region" description="Polar residues" evidence="5">
    <location>
        <begin position="376"/>
        <end position="391"/>
    </location>
</feature>
<evidence type="ECO:0000256" key="2">
    <source>
        <dbReference type="ARBA" id="ARBA00022490"/>
    </source>
</evidence>
<dbReference type="PANTHER" id="PTHR22948">
    <property type="entry name" value="TUDOR DOMAIN CONTAINING PROTEIN"/>
    <property type="match status" value="1"/>
</dbReference>
<feature type="compositionally biased region" description="Low complexity" evidence="5">
    <location>
        <begin position="1230"/>
        <end position="1242"/>
    </location>
</feature>
<keyword evidence="3" id="KW-0677">Repeat</keyword>
<dbReference type="PANTHER" id="PTHR22948:SF77">
    <property type="entry name" value="SERINE_THREONINE-PROTEIN KINASE 31-LIKE ISOFORM X1"/>
    <property type="match status" value="1"/>
</dbReference>
<sequence>VLCVCFSLANVFGHHHQGVPPRYGKEVVPEVHQGKARKVIIETERDKATGNTKTATATPTNGGGGALSEEALAAISVVRALVASRKETSNVLSVLRDYRQLEGDPLPYRKFGFSTVEEFLLASGEFLIKASAGESTRIYIKPNRDSAHIQNMVAAQKTTKSGGSGKKSSFVALRQPTGPWSAKGFASPATAYSRIYQQMSGGGRTTNSGSGYSPKKSVTFGAVPQQQSSKGFRSQGFWTTNSGSGGGGGQQQAQGQQLRAITKSKAAASTQQNAQRNGNSASPEANNNSRSTKNYNLNGGGQQQQQQQLSSNDLRHRLNERNSTLSRSSVEMRQAGKALATVSSNVVGVGNAVRQSGGTTARKQLPFSVEDKSAKKPQQQQQGSNARNASQAKEAAIRNGGSNRLNVVLSGSGRVVSLPMAPAPLPLMSIAVPPPIATAAPAKSVNSRLNVAKAAVPGEGSSAPTTPAVAPAPARAPAATTAPAYQRAKSLDERSSVAATAAYPYQGGRVPPNAMPYIEPPKLPTLPGKKSLQDRLKINQEVADEDLEKVAKLQTSPPIVTEPTTPPTEAPKAPPSVAPPSKAPSYTSGTSFYPTNGSSYTASGMVNGAATGGVFTWDDPNATPVEILMRYSQHKGFARPEYGYYKLKSGRYQCLVTVNGSSYSTYPEDFVSQFEGQFAAAMNAIEAIRRDESRQLYSKCLDSDRDIAHHIHGLLASCPHGMFSKNIPNAFQETHRALLPDHWFAIIDQYANQLFVLEDGPNGDWIVYAREQPSGSDVESNTSEACQMAVNQLTLPWDEQYWNLYVTNPVSTVEVWARLVGKEYSDKMDSLITDIEMSMMTNQASAKKDVAAAVGEYYLVSISDCWFRVRVVEINYETNQCQCFFIDIGDSEQLALDQLYRCEPQYLDLPAQAICFTLEGLEDFSENPTAKHILGQRINHRVLIGMILSKREEYEQAEQRDGIGSGSLKVVLYDTSSAEDEVVNPILLQQICKSMPVPELNRKSVNYVSITYVDDQGDVYCQKDGAMNYIQKLITNLTQSDALEDQHRGLYNTKASDQQQLYLVQDETDGKWYRAVREAEESGPYCRMHYVDIGCRRRANVQNIYRLDSLSLGLRSYPPQAIRMRMYELPGCADPQVLSRLRAFLKPAVPAMAKVFSMASAILPLVKLYVHVSDREAGNNILVCVNEAIKIEKELEMGSERISLSPRVGFGEDGGPGSVNNSGSDTTTVSQSTGTSYSMSSSDGKELASRFDALHLSKGAADAKKNTTPTTTAAGSKAIAKLAKITLPAVGQVFNVKVTIANNPKFFFVQPYAYLEQLDTLMRELQDFCMTKAQPVRKDQVRPGEAYAAVNNLGHWYRALVVNINPFGPTPIHAYFCDFGQVQQLDAGALRVLPAEFRVLPQQAIKAKLYGVKPLHHDWTISDAMRFKELTADCNFASIVRSIQPDELNPQEQLIELELIDVSGEDDIVLHKILVDEGRAVYAAEAHTV</sequence>
<name>A0A182TPJ3_9DIPT</name>
<dbReference type="PROSITE" id="PS50304">
    <property type="entry name" value="TUDOR"/>
    <property type="match status" value="1"/>
</dbReference>
<feature type="region of interest" description="Disordered" evidence="5">
    <location>
        <begin position="554"/>
        <end position="585"/>
    </location>
</feature>
<evidence type="ECO:0008006" key="10">
    <source>
        <dbReference type="Google" id="ProtNLM"/>
    </source>
</evidence>
<dbReference type="InterPro" id="IPR050621">
    <property type="entry name" value="Tudor_domain_containing"/>
</dbReference>
<evidence type="ECO:0000256" key="4">
    <source>
        <dbReference type="ARBA" id="ARBA00022871"/>
    </source>
</evidence>
<dbReference type="SUPFAM" id="SSF63748">
    <property type="entry name" value="Tudor/PWWP/MBT"/>
    <property type="match status" value="3"/>
</dbReference>
<dbReference type="SMART" id="SM00333">
    <property type="entry name" value="TUDOR"/>
    <property type="match status" value="3"/>
</dbReference>
<evidence type="ECO:0000259" key="7">
    <source>
        <dbReference type="PROSITE" id="PS51644"/>
    </source>
</evidence>
<dbReference type="EnsemblMetazoa" id="AMEC006045-RA">
    <property type="protein sequence ID" value="AMEC006045-PA"/>
    <property type="gene ID" value="AMEC006045"/>
</dbReference>
<accession>A0A182TPJ3</accession>
<evidence type="ECO:0000259" key="6">
    <source>
        <dbReference type="PROSITE" id="PS50304"/>
    </source>
</evidence>
<reference evidence="8" key="2">
    <citation type="submission" date="2020-05" db="UniProtKB">
        <authorList>
            <consortium name="EnsemblMetazoa"/>
        </authorList>
    </citation>
    <scope>IDENTIFICATION</scope>
    <source>
        <strain evidence="8">CM1001059</strain>
    </source>
</reference>
<dbReference type="InterPro" id="IPR025605">
    <property type="entry name" value="OST-HTH/LOTUS_dom"/>
</dbReference>
<dbReference type="Pfam" id="PF12872">
    <property type="entry name" value="OST-HTH"/>
    <property type="match status" value="1"/>
</dbReference>
<dbReference type="Proteomes" id="UP000075902">
    <property type="component" value="Unassembled WGS sequence"/>
</dbReference>
<feature type="domain" description="HTH OST-type" evidence="7">
    <location>
        <begin position="70"/>
        <end position="144"/>
    </location>
</feature>
<dbReference type="Pfam" id="PF00567">
    <property type="entry name" value="TUDOR"/>
    <property type="match status" value="3"/>
</dbReference>
<evidence type="ECO:0000313" key="8">
    <source>
        <dbReference type="EnsemblMetazoa" id="AMEC006045-PA"/>
    </source>
</evidence>
<feature type="compositionally biased region" description="Low complexity" evidence="5">
    <location>
        <begin position="49"/>
        <end position="60"/>
    </location>
</feature>
<feature type="domain" description="Tudor" evidence="6">
    <location>
        <begin position="851"/>
        <end position="909"/>
    </location>
</feature>
<dbReference type="GO" id="GO:0030154">
    <property type="term" value="P:cell differentiation"/>
    <property type="evidence" value="ECO:0007669"/>
    <property type="project" value="UniProtKB-ARBA"/>
</dbReference>
<dbReference type="Gene3D" id="2.30.30.140">
    <property type="match status" value="3"/>
</dbReference>
<dbReference type="InterPro" id="IPR035437">
    <property type="entry name" value="SNase_OB-fold_sf"/>
</dbReference>
<reference evidence="9" key="1">
    <citation type="submission" date="2014-01" db="EMBL/GenBank/DDBJ databases">
        <title>The Genome Sequence of Anopheles melas CM1001059_A (V2).</title>
        <authorList>
            <consortium name="The Broad Institute Genomics Platform"/>
            <person name="Neafsey D.E."/>
            <person name="Besansky N."/>
            <person name="Howell P."/>
            <person name="Walton C."/>
            <person name="Young S.K."/>
            <person name="Zeng Q."/>
            <person name="Gargeya S."/>
            <person name="Fitzgerald M."/>
            <person name="Haas B."/>
            <person name="Abouelleil A."/>
            <person name="Allen A.W."/>
            <person name="Alvarado L."/>
            <person name="Arachchi H.M."/>
            <person name="Berlin A.M."/>
            <person name="Chapman S.B."/>
            <person name="Gainer-Dewar J."/>
            <person name="Goldberg J."/>
            <person name="Griggs A."/>
            <person name="Gujja S."/>
            <person name="Hansen M."/>
            <person name="Howarth C."/>
            <person name="Imamovic A."/>
            <person name="Ireland A."/>
            <person name="Larimer J."/>
            <person name="McCowan C."/>
            <person name="Murphy C."/>
            <person name="Pearson M."/>
            <person name="Poon T.W."/>
            <person name="Priest M."/>
            <person name="Roberts A."/>
            <person name="Saif S."/>
            <person name="Shea T."/>
            <person name="Sisk P."/>
            <person name="Sykes S."/>
            <person name="Wortman J."/>
            <person name="Nusbaum C."/>
            <person name="Birren B."/>
        </authorList>
    </citation>
    <scope>NUCLEOTIDE SEQUENCE [LARGE SCALE GENOMIC DNA]</scope>
    <source>
        <strain evidence="9">CM1001059</strain>
    </source>
</reference>
<comment type="subcellular location">
    <subcellularLocation>
        <location evidence="1">Cytoplasm</location>
    </subcellularLocation>
</comment>
<feature type="compositionally biased region" description="Polar residues" evidence="5">
    <location>
        <begin position="267"/>
        <end position="297"/>
    </location>
</feature>
<feature type="compositionally biased region" description="Polar residues" evidence="5">
    <location>
        <begin position="1218"/>
        <end position="1229"/>
    </location>
</feature>
<dbReference type="GO" id="GO:0007283">
    <property type="term" value="P:spermatogenesis"/>
    <property type="evidence" value="ECO:0007669"/>
    <property type="project" value="UniProtKB-KW"/>
</dbReference>
<keyword evidence="2" id="KW-0963">Cytoplasm</keyword>
<dbReference type="Gene3D" id="3.30.420.610">
    <property type="entry name" value="LOTUS domain-like"/>
    <property type="match status" value="1"/>
</dbReference>
<organism evidence="8 9">
    <name type="scientific">Anopheles melas</name>
    <dbReference type="NCBI Taxonomy" id="34690"/>
    <lineage>
        <taxon>Eukaryota</taxon>
        <taxon>Metazoa</taxon>
        <taxon>Ecdysozoa</taxon>
        <taxon>Arthropoda</taxon>
        <taxon>Hexapoda</taxon>
        <taxon>Insecta</taxon>
        <taxon>Pterygota</taxon>
        <taxon>Neoptera</taxon>
        <taxon>Endopterygota</taxon>
        <taxon>Diptera</taxon>
        <taxon>Nematocera</taxon>
        <taxon>Culicoidea</taxon>
        <taxon>Culicidae</taxon>
        <taxon>Anophelinae</taxon>
        <taxon>Anopheles</taxon>
    </lineage>
</organism>
<evidence type="ECO:0000313" key="9">
    <source>
        <dbReference type="Proteomes" id="UP000075902"/>
    </source>
</evidence>
<dbReference type="Gene3D" id="2.40.50.90">
    <property type="match status" value="2"/>
</dbReference>